<name>A0A8K0SR83_9HYPO</name>
<proteinExistence type="predicted"/>
<evidence type="ECO:0000313" key="1">
    <source>
        <dbReference type="EMBL" id="KAH7312640.1"/>
    </source>
</evidence>
<gene>
    <name evidence="1" type="ORF">B0I35DRAFT_59872</name>
</gene>
<keyword evidence="2" id="KW-1185">Reference proteome</keyword>
<dbReference type="EMBL" id="JAGPNK010000010">
    <property type="protein sequence ID" value="KAH7312640.1"/>
    <property type="molecule type" value="Genomic_DNA"/>
</dbReference>
<dbReference type="Proteomes" id="UP000813444">
    <property type="component" value="Unassembled WGS sequence"/>
</dbReference>
<organism evidence="1 2">
    <name type="scientific">Stachybotrys elegans</name>
    <dbReference type="NCBI Taxonomy" id="80388"/>
    <lineage>
        <taxon>Eukaryota</taxon>
        <taxon>Fungi</taxon>
        <taxon>Dikarya</taxon>
        <taxon>Ascomycota</taxon>
        <taxon>Pezizomycotina</taxon>
        <taxon>Sordariomycetes</taxon>
        <taxon>Hypocreomycetidae</taxon>
        <taxon>Hypocreales</taxon>
        <taxon>Stachybotryaceae</taxon>
        <taxon>Stachybotrys</taxon>
    </lineage>
</organism>
<reference evidence="1" key="1">
    <citation type="journal article" date="2021" name="Nat. Commun.">
        <title>Genetic determinants of endophytism in the Arabidopsis root mycobiome.</title>
        <authorList>
            <person name="Mesny F."/>
            <person name="Miyauchi S."/>
            <person name="Thiergart T."/>
            <person name="Pickel B."/>
            <person name="Atanasova L."/>
            <person name="Karlsson M."/>
            <person name="Huettel B."/>
            <person name="Barry K.W."/>
            <person name="Haridas S."/>
            <person name="Chen C."/>
            <person name="Bauer D."/>
            <person name="Andreopoulos W."/>
            <person name="Pangilinan J."/>
            <person name="LaButti K."/>
            <person name="Riley R."/>
            <person name="Lipzen A."/>
            <person name="Clum A."/>
            <person name="Drula E."/>
            <person name="Henrissat B."/>
            <person name="Kohler A."/>
            <person name="Grigoriev I.V."/>
            <person name="Martin F.M."/>
            <person name="Hacquard S."/>
        </authorList>
    </citation>
    <scope>NUCLEOTIDE SEQUENCE</scope>
    <source>
        <strain evidence="1">MPI-CAGE-CH-0235</strain>
    </source>
</reference>
<accession>A0A8K0SR83</accession>
<protein>
    <submittedName>
        <fullName evidence="1">Uncharacterized protein</fullName>
    </submittedName>
</protein>
<comment type="caution">
    <text evidence="1">The sequence shown here is derived from an EMBL/GenBank/DDBJ whole genome shotgun (WGS) entry which is preliminary data.</text>
</comment>
<evidence type="ECO:0000313" key="2">
    <source>
        <dbReference type="Proteomes" id="UP000813444"/>
    </source>
</evidence>
<dbReference type="AlphaFoldDB" id="A0A8K0SR83"/>
<sequence>MHRMDSRMELSNIATRRPSLPLDGETDISCLSLSVHPPCRSLFPVRRHPFCTVDFASLPTSWLSTEQHRISHKSLLHLLLSLPCCVSGPGDDRQPLRENGKCLVCIHPFIPSSLPFTHPCPRTAQTHSNKTQYSVVQCPSAYLSPAPSLVLSSLSSLPSLRPGSAHLRPMMAAGWHAVLGRFIRPCDVCAACHDAARAPHPTLQPFQMPLRNLLTASST</sequence>